<sequence>MTSDPADGESRAAREEVVGIVDLFGALTREELRRALSELAFKRGSEVDESAVEDVIDDAVREYALVPLEADGNVVAGGIEDADRNGGGRADRDEDRSTDRDESGPGTGDETLLIAGPAVFPVLPPKADDLPYILDVPDREIDRKVAGEHVERRVIDDVDAAIGDGDRARLEALLEVTYDLESWAPVEVGDVRDRIADAMEGTSDAATDEE</sequence>
<protein>
    <submittedName>
        <fullName evidence="2">Uncharacterized protein</fullName>
    </submittedName>
</protein>
<gene>
    <name evidence="2" type="ORF">ACFQE9_00420</name>
</gene>
<evidence type="ECO:0000256" key="1">
    <source>
        <dbReference type="SAM" id="MobiDB-lite"/>
    </source>
</evidence>
<comment type="caution">
    <text evidence="2">The sequence shown here is derived from an EMBL/GenBank/DDBJ whole genome shotgun (WGS) entry which is preliminary data.</text>
</comment>
<evidence type="ECO:0000313" key="2">
    <source>
        <dbReference type="EMBL" id="MFC6891100.1"/>
    </source>
</evidence>
<dbReference type="RefSeq" id="WP_379738805.1">
    <property type="nucleotide sequence ID" value="NZ_JBHSVN010000001.1"/>
</dbReference>
<evidence type="ECO:0000313" key="3">
    <source>
        <dbReference type="Proteomes" id="UP001596296"/>
    </source>
</evidence>
<dbReference type="Pfam" id="PF23421">
    <property type="entry name" value="DUF7109"/>
    <property type="match status" value="1"/>
</dbReference>
<dbReference type="Proteomes" id="UP001596296">
    <property type="component" value="Unassembled WGS sequence"/>
</dbReference>
<feature type="compositionally biased region" description="Basic and acidic residues" evidence="1">
    <location>
        <begin position="81"/>
        <end position="103"/>
    </location>
</feature>
<dbReference type="EMBL" id="JBHSXL010000001">
    <property type="protein sequence ID" value="MFC6891100.1"/>
    <property type="molecule type" value="Genomic_DNA"/>
</dbReference>
<accession>A0ABD5UNT9</accession>
<dbReference type="InterPro" id="IPR055533">
    <property type="entry name" value="DUF7109"/>
</dbReference>
<keyword evidence="3" id="KW-1185">Reference proteome</keyword>
<dbReference type="AlphaFoldDB" id="A0ABD5UNT9"/>
<feature type="region of interest" description="Disordered" evidence="1">
    <location>
        <begin position="76"/>
        <end position="111"/>
    </location>
</feature>
<reference evidence="2 3" key="1">
    <citation type="journal article" date="2019" name="Int. J. Syst. Evol. Microbiol.">
        <title>The Global Catalogue of Microorganisms (GCM) 10K type strain sequencing project: providing services to taxonomists for standard genome sequencing and annotation.</title>
        <authorList>
            <consortium name="The Broad Institute Genomics Platform"/>
            <consortium name="The Broad Institute Genome Sequencing Center for Infectious Disease"/>
            <person name="Wu L."/>
            <person name="Ma J."/>
        </authorList>
    </citation>
    <scope>NUCLEOTIDE SEQUENCE [LARGE SCALE GENOMIC DNA]</scope>
    <source>
        <strain evidence="2 3">SKJ47</strain>
    </source>
</reference>
<name>A0ABD5UNT9_9EURY</name>
<proteinExistence type="predicted"/>
<organism evidence="2 3">
    <name type="scientific">Halopenitus salinus</name>
    <dbReference type="NCBI Taxonomy" id="1198295"/>
    <lineage>
        <taxon>Archaea</taxon>
        <taxon>Methanobacteriati</taxon>
        <taxon>Methanobacteriota</taxon>
        <taxon>Stenosarchaea group</taxon>
        <taxon>Halobacteria</taxon>
        <taxon>Halobacteriales</taxon>
        <taxon>Haloferacaceae</taxon>
        <taxon>Halopenitus</taxon>
    </lineage>
</organism>